<dbReference type="NCBIfam" id="TIGR02595">
    <property type="entry name" value="PEP_CTERM"/>
    <property type="match status" value="1"/>
</dbReference>
<dbReference type="InterPro" id="IPR013424">
    <property type="entry name" value="Ice-binding_C"/>
</dbReference>
<feature type="domain" description="Ice-binding protein C-terminal" evidence="2">
    <location>
        <begin position="75"/>
        <end position="91"/>
    </location>
</feature>
<dbReference type="Proteomes" id="UP000215616">
    <property type="component" value="Unassembled WGS sequence"/>
</dbReference>
<evidence type="ECO:0000256" key="1">
    <source>
        <dbReference type="SAM" id="MobiDB-lite"/>
    </source>
</evidence>
<feature type="non-terminal residue" evidence="3">
    <location>
        <position position="93"/>
    </location>
</feature>
<comment type="caution">
    <text evidence="3">The sequence shown here is derived from an EMBL/GenBank/DDBJ whole genome shotgun (WGS) entry which is preliminary data.</text>
</comment>
<feature type="region of interest" description="Disordered" evidence="1">
    <location>
        <begin position="58"/>
        <end position="78"/>
    </location>
</feature>
<evidence type="ECO:0000259" key="2">
    <source>
        <dbReference type="Pfam" id="PF07589"/>
    </source>
</evidence>
<dbReference type="Pfam" id="PF07589">
    <property type="entry name" value="PEP-CTERM"/>
    <property type="match status" value="1"/>
</dbReference>
<name>A0A258D300_CAUVI</name>
<reference evidence="3 4" key="1">
    <citation type="submission" date="2017-03" db="EMBL/GenBank/DDBJ databases">
        <title>Lifting the veil on microbial sulfur biogeochemistry in mining wastewaters.</title>
        <authorList>
            <person name="Kantor R.S."/>
            <person name="Colenbrander Nelson T."/>
            <person name="Marshall S."/>
            <person name="Bennett D."/>
            <person name="Apte S."/>
            <person name="Camacho D."/>
            <person name="Thomas B.C."/>
            <person name="Warren L.A."/>
            <person name="Banfield J.F."/>
        </authorList>
    </citation>
    <scope>NUCLEOTIDE SEQUENCE [LARGE SCALE GENOMIC DNA]</scope>
    <source>
        <strain evidence="3">32-67-7</strain>
    </source>
</reference>
<sequence>MVVSKSGLETVFRPQDSLRGAFAGRALTGDWMLTVSDKEMSGDSGLFVSWAMRVNDPVDGAGGDSGDSGDSSQNPVPEPATLALLALGLLGTG</sequence>
<dbReference type="EMBL" id="NCDQ01000228">
    <property type="protein sequence ID" value="OYX01712.1"/>
    <property type="molecule type" value="Genomic_DNA"/>
</dbReference>
<evidence type="ECO:0000313" key="3">
    <source>
        <dbReference type="EMBL" id="OYX01712.1"/>
    </source>
</evidence>
<organism evidence="3 4">
    <name type="scientific">Caulobacter vibrioides</name>
    <name type="common">Caulobacter crescentus</name>
    <dbReference type="NCBI Taxonomy" id="155892"/>
    <lineage>
        <taxon>Bacteria</taxon>
        <taxon>Pseudomonadati</taxon>
        <taxon>Pseudomonadota</taxon>
        <taxon>Alphaproteobacteria</taxon>
        <taxon>Caulobacterales</taxon>
        <taxon>Caulobacteraceae</taxon>
        <taxon>Caulobacter</taxon>
    </lineage>
</organism>
<evidence type="ECO:0000313" key="4">
    <source>
        <dbReference type="Proteomes" id="UP000215616"/>
    </source>
</evidence>
<gene>
    <name evidence="3" type="ORF">B7Z12_13615</name>
</gene>
<proteinExistence type="predicted"/>
<protein>
    <recommendedName>
        <fullName evidence="2">Ice-binding protein C-terminal domain-containing protein</fullName>
    </recommendedName>
</protein>
<accession>A0A258D300</accession>
<dbReference type="AlphaFoldDB" id="A0A258D300"/>